<feature type="compositionally biased region" description="Polar residues" evidence="6">
    <location>
        <begin position="1"/>
        <end position="17"/>
    </location>
</feature>
<dbReference type="EC" id="2.7.13.3" evidence="2"/>
<dbReference type="PROSITE" id="PS50109">
    <property type="entry name" value="HIS_KIN"/>
    <property type="match status" value="1"/>
</dbReference>
<dbReference type="Pfam" id="PF00512">
    <property type="entry name" value="HisKA"/>
    <property type="match status" value="1"/>
</dbReference>
<feature type="compositionally biased region" description="Polar residues" evidence="6">
    <location>
        <begin position="362"/>
        <end position="375"/>
    </location>
</feature>
<dbReference type="Proteomes" id="UP000785679">
    <property type="component" value="Unassembled WGS sequence"/>
</dbReference>
<evidence type="ECO:0000256" key="4">
    <source>
        <dbReference type="ARBA" id="ARBA00022679"/>
    </source>
</evidence>
<dbReference type="GO" id="GO:0000155">
    <property type="term" value="F:phosphorelay sensor kinase activity"/>
    <property type="evidence" value="ECO:0007669"/>
    <property type="project" value="InterPro"/>
</dbReference>
<organism evidence="8 9">
    <name type="scientific">Halteria grandinella</name>
    <dbReference type="NCBI Taxonomy" id="5974"/>
    <lineage>
        <taxon>Eukaryota</taxon>
        <taxon>Sar</taxon>
        <taxon>Alveolata</taxon>
        <taxon>Ciliophora</taxon>
        <taxon>Intramacronucleata</taxon>
        <taxon>Spirotrichea</taxon>
        <taxon>Stichotrichia</taxon>
        <taxon>Sporadotrichida</taxon>
        <taxon>Halteriidae</taxon>
        <taxon>Halteria</taxon>
    </lineage>
</organism>
<keyword evidence="9" id="KW-1185">Reference proteome</keyword>
<dbReference type="GO" id="GO:0005886">
    <property type="term" value="C:plasma membrane"/>
    <property type="evidence" value="ECO:0007669"/>
    <property type="project" value="TreeGrafter"/>
</dbReference>
<proteinExistence type="predicted"/>
<dbReference type="PANTHER" id="PTHR43047">
    <property type="entry name" value="TWO-COMPONENT HISTIDINE PROTEIN KINASE"/>
    <property type="match status" value="1"/>
</dbReference>
<sequence length="935" mass="105171">MINQNNKAQEQAQGINQESEKLEPYFQAAKNRVRMEREEGEGSNSQGPSQFEYIPNAKSGQNKDRTIPQLTLGKEGGTAEIIENLPQSAPLGSLSAKDLSTNSISSLTTPTFQNEVVDIEKVKREKVYNLLNFFTRQCPVFIAFEGVGHHYSDLPGTGFQRVIAPYTYLLTCYIIKKCLERNIQFAEQHAAFILNLTLMVTLIEQSIFIDPNNFKIIFVILTFIAQEEYFNVLMSTSVEKKRTQRIVVWGYYVIRNFIQYGHFPPDLLFHVCIHIAVQGLSSSVFDTYIKSIALNNKMVTETFQNTLDLVPNGVLIYDIKLKCITYTNSEMSDIVEMKSLFSNPGKVNLEVLKDKLQQFQIHESGPRSSSPNNQGTRHESPVQFTASNTPAKAQLLKLKSGSERQILSQSRPEKFQAQGTKRLSSINVKNQLNNAVGGGEASATSFLCSSSKISRSKTRPQKKNLWQFIIGMTNTENRFKVNAVFKSKEPRRYIQVKTSLINNGTQIIAICTDITSVKEMEMQGQKMRATFFSSVAHELRTPLNSIIPILKMVLDLMPMTGERMQNYLKVVLNSSMHLQSVIEDALDISRLENNKFTLYKEQFDIRAAVNEVCEIMKFQIDQKSLGMEIQINPRIPLKIYTDQKRFKQVLFNLIGNAIKFTYTGSITVNLSTDEDSNSLVADVIDTGIGIKPEDLMKLFQFFGTLSKTKDINRGGMGLGLTISKMIVQQLGGEMTVTSKPDQGSKFTFTLPLDQFDPIMFSKSLQNIEEEGNKQPAATPTLLNLNTFQNSSGLAISQQNGSSLEGFQNINNPQNKKDSYQINRSQFASQQRSRQNVFSNKLNQGSALSSETSLKVSLDENDCTIQGKESLNTGVMQRSQNLKNEGGREELAKTQPRVMNQARKKDPHIACKVYLSDRIHDEQSATPSVKNGILSY</sequence>
<comment type="caution">
    <text evidence="8">The sequence shown here is derived from an EMBL/GenBank/DDBJ whole genome shotgun (WGS) entry which is preliminary data.</text>
</comment>
<name>A0A8J8P525_HALGN</name>
<dbReference type="OrthoDB" id="449174at2759"/>
<dbReference type="SMART" id="SM00388">
    <property type="entry name" value="HisKA"/>
    <property type="match status" value="1"/>
</dbReference>
<feature type="region of interest" description="Disordered" evidence="6">
    <location>
        <begin position="1"/>
        <end position="64"/>
    </location>
</feature>
<evidence type="ECO:0000313" key="8">
    <source>
        <dbReference type="EMBL" id="TNV85960.1"/>
    </source>
</evidence>
<evidence type="ECO:0000256" key="5">
    <source>
        <dbReference type="ARBA" id="ARBA00022777"/>
    </source>
</evidence>
<keyword evidence="5" id="KW-0418">Kinase</keyword>
<dbReference type="InterPro" id="IPR036097">
    <property type="entry name" value="HisK_dim/P_sf"/>
</dbReference>
<dbReference type="InterPro" id="IPR004358">
    <property type="entry name" value="Sig_transdc_His_kin-like_C"/>
</dbReference>
<dbReference type="PRINTS" id="PR00344">
    <property type="entry name" value="BCTRLSENSOR"/>
</dbReference>
<dbReference type="SUPFAM" id="SSF47384">
    <property type="entry name" value="Homodimeric domain of signal transducing histidine kinase"/>
    <property type="match status" value="1"/>
</dbReference>
<feature type="region of interest" description="Disordered" evidence="6">
    <location>
        <begin position="362"/>
        <end position="386"/>
    </location>
</feature>
<dbReference type="AlphaFoldDB" id="A0A8J8P525"/>
<keyword evidence="3" id="KW-0597">Phosphoprotein</keyword>
<feature type="domain" description="Histidine kinase" evidence="7">
    <location>
        <begin position="534"/>
        <end position="754"/>
    </location>
</feature>
<protein>
    <recommendedName>
        <fullName evidence="2">histidine kinase</fullName>
        <ecNumber evidence="2">2.7.13.3</ecNumber>
    </recommendedName>
</protein>
<accession>A0A8J8P525</accession>
<dbReference type="SMART" id="SM00387">
    <property type="entry name" value="HATPase_c"/>
    <property type="match status" value="1"/>
</dbReference>
<dbReference type="InterPro" id="IPR036890">
    <property type="entry name" value="HATPase_C_sf"/>
</dbReference>
<dbReference type="CDD" id="cd00082">
    <property type="entry name" value="HisKA"/>
    <property type="match status" value="1"/>
</dbReference>
<dbReference type="PANTHER" id="PTHR43047:SF72">
    <property type="entry name" value="OSMOSENSING HISTIDINE PROTEIN KINASE SLN1"/>
    <property type="match status" value="1"/>
</dbReference>
<evidence type="ECO:0000256" key="3">
    <source>
        <dbReference type="ARBA" id="ARBA00022553"/>
    </source>
</evidence>
<dbReference type="Gene3D" id="3.30.565.10">
    <property type="entry name" value="Histidine kinase-like ATPase, C-terminal domain"/>
    <property type="match status" value="1"/>
</dbReference>
<dbReference type="FunFam" id="3.30.565.10:FF:000010">
    <property type="entry name" value="Sensor histidine kinase RcsC"/>
    <property type="match status" value="1"/>
</dbReference>
<comment type="catalytic activity">
    <reaction evidence="1">
        <text>ATP + protein L-histidine = ADP + protein N-phospho-L-histidine.</text>
        <dbReference type="EC" id="2.7.13.3"/>
    </reaction>
</comment>
<evidence type="ECO:0000256" key="2">
    <source>
        <dbReference type="ARBA" id="ARBA00012438"/>
    </source>
</evidence>
<dbReference type="CDD" id="cd16922">
    <property type="entry name" value="HATPase_EvgS-ArcB-TorS-like"/>
    <property type="match status" value="1"/>
</dbReference>
<dbReference type="EMBL" id="RRYP01001424">
    <property type="protein sequence ID" value="TNV85960.1"/>
    <property type="molecule type" value="Genomic_DNA"/>
</dbReference>
<evidence type="ECO:0000313" key="9">
    <source>
        <dbReference type="Proteomes" id="UP000785679"/>
    </source>
</evidence>
<dbReference type="InterPro" id="IPR003594">
    <property type="entry name" value="HATPase_dom"/>
</dbReference>
<evidence type="ECO:0000256" key="6">
    <source>
        <dbReference type="SAM" id="MobiDB-lite"/>
    </source>
</evidence>
<evidence type="ECO:0000259" key="7">
    <source>
        <dbReference type="PROSITE" id="PS50109"/>
    </source>
</evidence>
<dbReference type="Pfam" id="PF02518">
    <property type="entry name" value="HATPase_c"/>
    <property type="match status" value="1"/>
</dbReference>
<dbReference type="InterPro" id="IPR005467">
    <property type="entry name" value="His_kinase_dom"/>
</dbReference>
<dbReference type="GO" id="GO:0009927">
    <property type="term" value="F:histidine phosphotransfer kinase activity"/>
    <property type="evidence" value="ECO:0007669"/>
    <property type="project" value="TreeGrafter"/>
</dbReference>
<keyword evidence="4" id="KW-0808">Transferase</keyword>
<dbReference type="Gene3D" id="1.10.287.130">
    <property type="match status" value="1"/>
</dbReference>
<dbReference type="SUPFAM" id="SSF55874">
    <property type="entry name" value="ATPase domain of HSP90 chaperone/DNA topoisomerase II/histidine kinase"/>
    <property type="match status" value="1"/>
</dbReference>
<reference evidence="8" key="1">
    <citation type="submission" date="2019-06" db="EMBL/GenBank/DDBJ databases">
        <authorList>
            <person name="Zheng W."/>
        </authorList>
    </citation>
    <scope>NUCLEOTIDE SEQUENCE</scope>
    <source>
        <strain evidence="8">QDHG01</strain>
    </source>
</reference>
<gene>
    <name evidence="8" type="ORF">FGO68_gene11327</name>
</gene>
<dbReference type="InterPro" id="IPR003661">
    <property type="entry name" value="HisK_dim/P_dom"/>
</dbReference>
<evidence type="ECO:0000256" key="1">
    <source>
        <dbReference type="ARBA" id="ARBA00000085"/>
    </source>
</evidence>